<comment type="caution">
    <text evidence="3">The sequence shown here is derived from an EMBL/GenBank/DDBJ whole genome shotgun (WGS) entry which is preliminary data.</text>
</comment>
<keyword evidence="1" id="KW-0175">Coiled coil</keyword>
<keyword evidence="4" id="KW-1185">Reference proteome</keyword>
<dbReference type="EMBL" id="PIUM01000009">
    <property type="protein sequence ID" value="PKU24716.1"/>
    <property type="molecule type" value="Genomic_DNA"/>
</dbReference>
<protein>
    <submittedName>
        <fullName evidence="3">Uncharacterized protein</fullName>
    </submittedName>
</protein>
<gene>
    <name evidence="3" type="ORF">CWS72_10305</name>
</gene>
<feature type="coiled-coil region" evidence="1">
    <location>
        <begin position="26"/>
        <end position="53"/>
    </location>
</feature>
<dbReference type="AlphaFoldDB" id="A0A2N3PWD0"/>
<accession>A0A2N3PWD0</accession>
<evidence type="ECO:0000313" key="4">
    <source>
        <dbReference type="Proteomes" id="UP000233293"/>
    </source>
</evidence>
<dbReference type="RefSeq" id="WP_101250510.1">
    <property type="nucleotide sequence ID" value="NZ_PIUM01000009.1"/>
</dbReference>
<name>A0A2N3PWD0_9PROT</name>
<sequence length="123" mass="13083">MLPLLPFAAGLAAGIFGIRLLKGVKAADYRDVNAAARERLDRARNNVRQAAVAGLSAVEHSSASLRAKLTPEAVPEAAANPDPTAKRTRNARRVKPQDSIEAKPARRKRVPKAAAPKTTDDPS</sequence>
<evidence type="ECO:0000256" key="2">
    <source>
        <dbReference type="SAM" id="MobiDB-lite"/>
    </source>
</evidence>
<evidence type="ECO:0000256" key="1">
    <source>
        <dbReference type="SAM" id="Coils"/>
    </source>
</evidence>
<feature type="region of interest" description="Disordered" evidence="2">
    <location>
        <begin position="69"/>
        <end position="123"/>
    </location>
</feature>
<proteinExistence type="predicted"/>
<feature type="compositionally biased region" description="Basic and acidic residues" evidence="2">
    <location>
        <begin position="95"/>
        <end position="104"/>
    </location>
</feature>
<evidence type="ECO:0000313" key="3">
    <source>
        <dbReference type="EMBL" id="PKU24716.1"/>
    </source>
</evidence>
<reference evidence="4" key="1">
    <citation type="submission" date="2017-12" db="EMBL/GenBank/DDBJ databases">
        <title>Draft genome sequence of Telmatospirillum siberiense 26-4b1T, an acidotolerant peatland alphaproteobacterium potentially involved in sulfur cycling.</title>
        <authorList>
            <person name="Hausmann B."/>
            <person name="Pjevac P."/>
            <person name="Schreck K."/>
            <person name="Herbold C.W."/>
            <person name="Daims H."/>
            <person name="Wagner M."/>
            <person name="Pester M."/>
            <person name="Loy A."/>
        </authorList>
    </citation>
    <scope>NUCLEOTIDE SEQUENCE [LARGE SCALE GENOMIC DNA]</scope>
    <source>
        <strain evidence="4">26-4b1</strain>
    </source>
</reference>
<dbReference type="Proteomes" id="UP000233293">
    <property type="component" value="Unassembled WGS sequence"/>
</dbReference>
<organism evidence="3 4">
    <name type="scientific">Telmatospirillum siberiense</name>
    <dbReference type="NCBI Taxonomy" id="382514"/>
    <lineage>
        <taxon>Bacteria</taxon>
        <taxon>Pseudomonadati</taxon>
        <taxon>Pseudomonadota</taxon>
        <taxon>Alphaproteobacteria</taxon>
        <taxon>Rhodospirillales</taxon>
        <taxon>Rhodospirillaceae</taxon>
        <taxon>Telmatospirillum</taxon>
    </lineage>
</organism>